<dbReference type="PANTHER" id="PTHR33604">
    <property type="entry name" value="OSJNBA0004B13.7 PROTEIN"/>
    <property type="match status" value="1"/>
</dbReference>
<dbReference type="Gene3D" id="3.90.550.10">
    <property type="entry name" value="Spore Coat Polysaccharide Biosynthesis Protein SpsA, Chain A"/>
    <property type="match status" value="1"/>
</dbReference>
<proteinExistence type="predicted"/>
<keyword evidence="1" id="KW-0472">Membrane</keyword>
<dbReference type="EMBL" id="KZ451883">
    <property type="protein sequence ID" value="PKA67150.1"/>
    <property type="molecule type" value="Genomic_DNA"/>
</dbReference>
<accession>A0A2I0BH89</accession>
<dbReference type="OrthoDB" id="2020070at2759"/>
<dbReference type="AlphaFoldDB" id="A0A2I0BH89"/>
<keyword evidence="1" id="KW-0812">Transmembrane</keyword>
<keyword evidence="3" id="KW-1185">Reference proteome</keyword>
<dbReference type="Proteomes" id="UP000236161">
    <property type="component" value="Unassembled WGS sequence"/>
</dbReference>
<evidence type="ECO:0000313" key="2">
    <source>
        <dbReference type="EMBL" id="PKA67150.1"/>
    </source>
</evidence>
<protein>
    <submittedName>
        <fullName evidence="2">Uncharacterized protein</fullName>
    </submittedName>
</protein>
<dbReference type="SUPFAM" id="SSF53448">
    <property type="entry name" value="Nucleotide-diphospho-sugar transferases"/>
    <property type="match status" value="1"/>
</dbReference>
<dbReference type="STRING" id="1088818.A0A2I0BH89"/>
<keyword evidence="1" id="KW-1133">Transmembrane helix</keyword>
<evidence type="ECO:0000256" key="1">
    <source>
        <dbReference type="SAM" id="Phobius"/>
    </source>
</evidence>
<dbReference type="PANTHER" id="PTHR33604:SF3">
    <property type="entry name" value="OSJNBA0004B13.7 PROTEIN"/>
    <property type="match status" value="1"/>
</dbReference>
<sequence length="639" mass="74167">MNPSFQSYPFVYPNPKRMYPRRAVIPFLFLFSFAAILLYSYHYQSSVQLSHPETPNRLAGHLRRPNLSPQGFTLTVKVLTFNRIDSLRRCLRSLDAADYGSDLVDLHVLVDHFHATAPDNSSTSLFDRKLEESRRILDLVDSLEWRHGQKLVHYRTGNAGLQSQWLEAWWPVSDNDFAFIVEDDLEVSPLYYKYLKALIMRYYYDRSNYSPLIYGASLQRPRFVAGKHGNKVQVDNDTHLFLYQMVGTWGQLLFPRPWKEFRLWYDAHKAKGLKPILQGMVTTGWYRKIGERIWTPWFIKFIHVKGYFNIYTNFLDERALSISYRDAGVNYGKTAGPDSKLLVEKPQDFNIWDMQPLKILKWYDFCFREVVPGRIVKSYDELGLVLNILQKQNTIIIVSLYTTTEKLAKNLLCHLERLNIQNVIFIGGRFIDYFAQRGYAAIDSDKLIKSIEAYKFINSELSRTDIMKEMLAKACVIKRSIELGYNSWVVAGDIIPLTHFSEISDPACCFYVAKKFEMMFMKNCKSSVNNWKNDFLSKVVQAAESLMDKPLPQDNKHFVYFAREVLETAGIPEMCIFEESKIGAKLSAEVVNKTFPNSAKMILLPRNMDLDSTERELSSIDMWLIDGDLSCVSVVCHQQ</sequence>
<reference evidence="2 3" key="1">
    <citation type="journal article" date="2017" name="Nature">
        <title>The Apostasia genome and the evolution of orchids.</title>
        <authorList>
            <person name="Zhang G.Q."/>
            <person name="Liu K.W."/>
            <person name="Li Z."/>
            <person name="Lohaus R."/>
            <person name="Hsiao Y.Y."/>
            <person name="Niu S.C."/>
            <person name="Wang J.Y."/>
            <person name="Lin Y.C."/>
            <person name="Xu Q."/>
            <person name="Chen L.J."/>
            <person name="Yoshida K."/>
            <person name="Fujiwara S."/>
            <person name="Wang Z.W."/>
            <person name="Zhang Y.Q."/>
            <person name="Mitsuda N."/>
            <person name="Wang M."/>
            <person name="Liu G.H."/>
            <person name="Pecoraro L."/>
            <person name="Huang H.X."/>
            <person name="Xiao X.J."/>
            <person name="Lin M."/>
            <person name="Wu X.Y."/>
            <person name="Wu W.L."/>
            <person name="Chen Y.Y."/>
            <person name="Chang S.B."/>
            <person name="Sakamoto S."/>
            <person name="Ohme-Takagi M."/>
            <person name="Yagi M."/>
            <person name="Zeng S.J."/>
            <person name="Shen C.Y."/>
            <person name="Yeh C.M."/>
            <person name="Luo Y.B."/>
            <person name="Tsai W.C."/>
            <person name="Van de Peer Y."/>
            <person name="Liu Z.J."/>
        </authorList>
    </citation>
    <scope>NUCLEOTIDE SEQUENCE [LARGE SCALE GENOMIC DNA]</scope>
    <source>
        <strain evidence="3">cv. Shenzhen</strain>
        <tissue evidence="2">Stem</tissue>
    </source>
</reference>
<organism evidence="2 3">
    <name type="scientific">Apostasia shenzhenica</name>
    <dbReference type="NCBI Taxonomy" id="1088818"/>
    <lineage>
        <taxon>Eukaryota</taxon>
        <taxon>Viridiplantae</taxon>
        <taxon>Streptophyta</taxon>
        <taxon>Embryophyta</taxon>
        <taxon>Tracheophyta</taxon>
        <taxon>Spermatophyta</taxon>
        <taxon>Magnoliopsida</taxon>
        <taxon>Liliopsida</taxon>
        <taxon>Asparagales</taxon>
        <taxon>Orchidaceae</taxon>
        <taxon>Apostasioideae</taxon>
        <taxon>Apostasia</taxon>
    </lineage>
</organism>
<dbReference type="InterPro" id="IPR029044">
    <property type="entry name" value="Nucleotide-diphossugar_trans"/>
</dbReference>
<evidence type="ECO:0000313" key="3">
    <source>
        <dbReference type="Proteomes" id="UP000236161"/>
    </source>
</evidence>
<feature type="transmembrane region" description="Helical" evidence="1">
    <location>
        <begin position="23"/>
        <end position="41"/>
    </location>
</feature>
<name>A0A2I0BH89_9ASPA</name>
<gene>
    <name evidence="2" type="ORF">AXF42_Ash004642</name>
</gene>